<sequence length="210" mass="24565">MEKRKMMKHLDCVLCKELESVSHLFFECVVARCIWSDIAIMFNVTVLDFESLARHWINHKTMSVFNLLSAAVLWGLWEWECRNDIVFNNVLWINIKQVWGKVLRNIKSWKVLLPEHARGSDYSRGWNKFYYFFGGLCCCTRRRLALAGVGIWFCLDQDCGDWARRRGPDEGNGDWPGDQPVKLSHPLKSALIVGLCREFWWVKSLGIFAM</sequence>
<evidence type="ECO:0000313" key="1">
    <source>
        <dbReference type="EMBL" id="KQJ81689.1"/>
    </source>
</evidence>
<organism evidence="1">
    <name type="scientific">Brachypodium distachyon</name>
    <name type="common">Purple false brome</name>
    <name type="synonym">Trachynia distachya</name>
    <dbReference type="NCBI Taxonomy" id="15368"/>
    <lineage>
        <taxon>Eukaryota</taxon>
        <taxon>Viridiplantae</taxon>
        <taxon>Streptophyta</taxon>
        <taxon>Embryophyta</taxon>
        <taxon>Tracheophyta</taxon>
        <taxon>Spermatophyta</taxon>
        <taxon>Magnoliopsida</taxon>
        <taxon>Liliopsida</taxon>
        <taxon>Poales</taxon>
        <taxon>Poaceae</taxon>
        <taxon>BOP clade</taxon>
        <taxon>Pooideae</taxon>
        <taxon>Stipodae</taxon>
        <taxon>Brachypodieae</taxon>
        <taxon>Brachypodium</taxon>
    </lineage>
</organism>
<reference evidence="2" key="3">
    <citation type="submission" date="2018-08" db="UniProtKB">
        <authorList>
            <consortium name="EnsemblPlants"/>
        </authorList>
    </citation>
    <scope>IDENTIFICATION</scope>
    <source>
        <strain evidence="2">cv. Bd21</strain>
    </source>
</reference>
<evidence type="ECO:0000313" key="3">
    <source>
        <dbReference type="Proteomes" id="UP000008810"/>
    </source>
</evidence>
<dbReference type="OrthoDB" id="1847170at2759"/>
<gene>
    <name evidence="1" type="ORF">BRADI_5g02306v3</name>
</gene>
<reference evidence="1" key="2">
    <citation type="submission" date="2017-06" db="EMBL/GenBank/DDBJ databases">
        <title>WGS assembly of Brachypodium distachyon.</title>
        <authorList>
            <consortium name="The International Brachypodium Initiative"/>
            <person name="Lucas S."/>
            <person name="Harmon-Smith M."/>
            <person name="Lail K."/>
            <person name="Tice H."/>
            <person name="Grimwood J."/>
            <person name="Bruce D."/>
            <person name="Barry K."/>
            <person name="Shu S."/>
            <person name="Lindquist E."/>
            <person name="Wang M."/>
            <person name="Pitluck S."/>
            <person name="Vogel J.P."/>
            <person name="Garvin D.F."/>
            <person name="Mockler T.C."/>
            <person name="Schmutz J."/>
            <person name="Rokhsar D."/>
            <person name="Bevan M.W."/>
        </authorList>
    </citation>
    <scope>NUCLEOTIDE SEQUENCE</scope>
    <source>
        <strain evidence="1">Bd21</strain>
    </source>
</reference>
<evidence type="ECO:0008006" key="4">
    <source>
        <dbReference type="Google" id="ProtNLM"/>
    </source>
</evidence>
<proteinExistence type="predicted"/>
<dbReference type="Proteomes" id="UP000008810">
    <property type="component" value="Chromosome 5"/>
</dbReference>
<accession>A0A0Q3NZ33</accession>
<name>A0A0Q3NZ33_BRADI</name>
<dbReference type="InParanoid" id="A0A0Q3NZ33"/>
<evidence type="ECO:0000313" key="2">
    <source>
        <dbReference type="EnsemblPlants" id="KQJ81689"/>
    </source>
</evidence>
<reference evidence="1 2" key="1">
    <citation type="journal article" date="2010" name="Nature">
        <title>Genome sequencing and analysis of the model grass Brachypodium distachyon.</title>
        <authorList>
            <consortium name="International Brachypodium Initiative"/>
        </authorList>
    </citation>
    <scope>NUCLEOTIDE SEQUENCE [LARGE SCALE GENOMIC DNA]</scope>
    <source>
        <strain evidence="1 2">Bd21</strain>
    </source>
</reference>
<dbReference type="EnsemblPlants" id="KQJ81689">
    <property type="protein sequence ID" value="KQJ81689"/>
    <property type="gene ID" value="BRADI_5g02306v3"/>
</dbReference>
<protein>
    <recommendedName>
        <fullName evidence="4">Reverse transcriptase zinc-binding domain-containing protein</fullName>
    </recommendedName>
</protein>
<dbReference type="AlphaFoldDB" id="A0A0Q3NZ33"/>
<dbReference type="Gramene" id="KQJ81689">
    <property type="protein sequence ID" value="KQJ81689"/>
    <property type="gene ID" value="BRADI_5g02306v3"/>
</dbReference>
<keyword evidence="3" id="KW-1185">Reference proteome</keyword>
<dbReference type="EMBL" id="CM000884">
    <property type="protein sequence ID" value="KQJ81689.1"/>
    <property type="molecule type" value="Genomic_DNA"/>
</dbReference>